<organism evidence="2 3">
    <name type="scientific">Periplaneta americana</name>
    <name type="common">American cockroach</name>
    <name type="synonym">Blatta americana</name>
    <dbReference type="NCBI Taxonomy" id="6978"/>
    <lineage>
        <taxon>Eukaryota</taxon>
        <taxon>Metazoa</taxon>
        <taxon>Ecdysozoa</taxon>
        <taxon>Arthropoda</taxon>
        <taxon>Hexapoda</taxon>
        <taxon>Insecta</taxon>
        <taxon>Pterygota</taxon>
        <taxon>Neoptera</taxon>
        <taxon>Polyneoptera</taxon>
        <taxon>Dictyoptera</taxon>
        <taxon>Blattodea</taxon>
        <taxon>Blattoidea</taxon>
        <taxon>Blattidae</taxon>
        <taxon>Blattinae</taxon>
        <taxon>Periplaneta</taxon>
    </lineage>
</organism>
<name>A0ABQ8TRA6_PERAM</name>
<reference evidence="2 3" key="1">
    <citation type="journal article" date="2022" name="Allergy">
        <title>Genome assembly and annotation of Periplaneta americana reveal a comprehensive cockroach allergen profile.</title>
        <authorList>
            <person name="Wang L."/>
            <person name="Xiong Q."/>
            <person name="Saelim N."/>
            <person name="Wang L."/>
            <person name="Nong W."/>
            <person name="Wan A.T."/>
            <person name="Shi M."/>
            <person name="Liu X."/>
            <person name="Cao Q."/>
            <person name="Hui J.H.L."/>
            <person name="Sookrung N."/>
            <person name="Leung T.F."/>
            <person name="Tungtrongchitr A."/>
            <person name="Tsui S.K.W."/>
        </authorList>
    </citation>
    <scope>NUCLEOTIDE SEQUENCE [LARGE SCALE GENOMIC DNA]</scope>
    <source>
        <strain evidence="2">PWHHKU_190912</strain>
    </source>
</reference>
<evidence type="ECO:0000256" key="1">
    <source>
        <dbReference type="SAM" id="MobiDB-lite"/>
    </source>
</evidence>
<dbReference type="EMBL" id="JAJSOF020000003">
    <property type="protein sequence ID" value="KAJ4449215.1"/>
    <property type="molecule type" value="Genomic_DNA"/>
</dbReference>
<gene>
    <name evidence="2" type="ORF">ANN_00612</name>
</gene>
<proteinExistence type="predicted"/>
<feature type="region of interest" description="Disordered" evidence="1">
    <location>
        <begin position="29"/>
        <end position="68"/>
    </location>
</feature>
<accession>A0ABQ8TRA6</accession>
<dbReference type="Proteomes" id="UP001148838">
    <property type="component" value="Unassembled WGS sequence"/>
</dbReference>
<comment type="caution">
    <text evidence="2">The sequence shown here is derived from an EMBL/GenBank/DDBJ whole genome shotgun (WGS) entry which is preliminary data.</text>
</comment>
<feature type="region of interest" description="Disordered" evidence="1">
    <location>
        <begin position="87"/>
        <end position="119"/>
    </location>
</feature>
<evidence type="ECO:0000313" key="3">
    <source>
        <dbReference type="Proteomes" id="UP001148838"/>
    </source>
</evidence>
<sequence length="119" mass="12935">MAGLCEGGNKPPGSSNAKLIVITSMSKLARSVSESGSKQIAFPKRTPEKNQSQHHRKSEGNVPKESPVHVKIHSIKTGMRAINETLLLRGTTDPATDTFDSGSRRGSDNPERKRKTNLE</sequence>
<evidence type="ECO:0000313" key="2">
    <source>
        <dbReference type="EMBL" id="KAJ4449215.1"/>
    </source>
</evidence>
<keyword evidence="3" id="KW-1185">Reference proteome</keyword>
<feature type="compositionally biased region" description="Basic and acidic residues" evidence="1">
    <location>
        <begin position="102"/>
        <end position="119"/>
    </location>
</feature>
<protein>
    <submittedName>
        <fullName evidence="2">Uncharacterized protein</fullName>
    </submittedName>
</protein>